<protein>
    <submittedName>
        <fullName evidence="3">PEGA domain-containing protein</fullName>
    </submittedName>
</protein>
<feature type="transmembrane region" description="Helical" evidence="1">
    <location>
        <begin position="85"/>
        <end position="103"/>
    </location>
</feature>
<dbReference type="EMBL" id="JAXIVS010000004">
    <property type="protein sequence ID" value="MDY7227304.1"/>
    <property type="molecule type" value="Genomic_DNA"/>
</dbReference>
<dbReference type="Pfam" id="PF08308">
    <property type="entry name" value="PEGA"/>
    <property type="match status" value="1"/>
</dbReference>
<gene>
    <name evidence="3" type="ORF">SYV04_12910</name>
</gene>
<comment type="caution">
    <text evidence="3">The sequence shown here is derived from an EMBL/GenBank/DDBJ whole genome shotgun (WGS) entry which is preliminary data.</text>
</comment>
<accession>A0ABU5H2G0</accession>
<name>A0ABU5H2G0_9BACT</name>
<evidence type="ECO:0000313" key="4">
    <source>
        <dbReference type="Proteomes" id="UP001291309"/>
    </source>
</evidence>
<evidence type="ECO:0000259" key="2">
    <source>
        <dbReference type="Pfam" id="PF08308"/>
    </source>
</evidence>
<proteinExistence type="predicted"/>
<keyword evidence="1" id="KW-0472">Membrane</keyword>
<feature type="transmembrane region" description="Helical" evidence="1">
    <location>
        <begin position="6"/>
        <end position="28"/>
    </location>
</feature>
<evidence type="ECO:0000256" key="1">
    <source>
        <dbReference type="SAM" id="Phobius"/>
    </source>
</evidence>
<dbReference type="Proteomes" id="UP001291309">
    <property type="component" value="Unassembled WGS sequence"/>
</dbReference>
<organism evidence="3 4">
    <name type="scientific">Hyalangium rubrum</name>
    <dbReference type="NCBI Taxonomy" id="3103134"/>
    <lineage>
        <taxon>Bacteria</taxon>
        <taxon>Pseudomonadati</taxon>
        <taxon>Myxococcota</taxon>
        <taxon>Myxococcia</taxon>
        <taxon>Myxococcales</taxon>
        <taxon>Cystobacterineae</taxon>
        <taxon>Archangiaceae</taxon>
        <taxon>Hyalangium</taxon>
    </lineage>
</organism>
<sequence length="196" mass="20542">MRYGQLWVALVAVLGVTNTGCGIIGWGISGKSELQSYTLSRTQEVEVSSIPMGATIYVDGAEAGVTPKSILAPVTQVRHIRQQSVVPGLIGLGLDILGLGAGTAACLEADSSGCLVASTGIGVGIILVGTYLVFGRSTSEDTLDVMPTVIDITLNHPDFQEQTRRIRVPDLTEVEFKLKPVPTQQPTSPDAPTLGP</sequence>
<dbReference type="InterPro" id="IPR013229">
    <property type="entry name" value="PEGA"/>
</dbReference>
<keyword evidence="4" id="KW-1185">Reference proteome</keyword>
<feature type="transmembrane region" description="Helical" evidence="1">
    <location>
        <begin position="115"/>
        <end position="134"/>
    </location>
</feature>
<keyword evidence="1" id="KW-1133">Transmembrane helix</keyword>
<reference evidence="3 4" key="1">
    <citation type="submission" date="2023-12" db="EMBL/GenBank/DDBJ databases">
        <title>the genome sequence of Hyalangium sp. s54d21.</title>
        <authorList>
            <person name="Zhang X."/>
        </authorList>
    </citation>
    <scope>NUCLEOTIDE SEQUENCE [LARGE SCALE GENOMIC DNA]</scope>
    <source>
        <strain evidence="4">s54d21</strain>
    </source>
</reference>
<dbReference type="RefSeq" id="WP_321546031.1">
    <property type="nucleotide sequence ID" value="NZ_JAXIVS010000004.1"/>
</dbReference>
<evidence type="ECO:0000313" key="3">
    <source>
        <dbReference type="EMBL" id="MDY7227304.1"/>
    </source>
</evidence>
<keyword evidence="1" id="KW-0812">Transmembrane</keyword>
<feature type="domain" description="PEGA" evidence="2">
    <location>
        <begin position="44"/>
        <end position="71"/>
    </location>
</feature>